<reference evidence="1 2" key="2">
    <citation type="journal article" date="2019" name="Int. J. Syst. Evol. Microbiol.">
        <title>Description and complete genome sequence of Bradyrhizobium amphicarpaeae sp. nov., harbouring photosystem and nitrogen-fixation genes.</title>
        <authorList>
            <person name="Bromfield E.S.P."/>
            <person name="Cloutier S."/>
            <person name="Nguyen H.D.T."/>
        </authorList>
    </citation>
    <scope>NUCLEOTIDE SEQUENCE [LARGE SCALE GENOMIC DNA]</scope>
    <source>
        <strain evidence="1 2">39S1MB</strain>
    </source>
</reference>
<sequence>MALLRGLVDLLALEADRNPDFANRLDIVLNSLPAKIGRSPKALGASQENAPDVYSKWEEIGETEFVLWLRALSKETLRAIIRANGFDPAGRTPKWKDVEKLSSFIEDSLRARLARGASFMTNERSD</sequence>
<dbReference type="Proteomes" id="UP000215884">
    <property type="component" value="Chromosome"/>
</dbReference>
<gene>
    <name evidence="1" type="ORF">CIT40_04740</name>
</gene>
<proteinExistence type="predicted"/>
<reference evidence="1 2" key="1">
    <citation type="journal article" date="2017" name="Syst. Appl. Microbiol.">
        <title>Soybeans inoculated with root zone soils of Canadian native legumes harbour diverse and novel Bradyrhizobium spp. that possess agricultural potential.</title>
        <authorList>
            <person name="Bromfield E.S.P."/>
            <person name="Cloutier S."/>
            <person name="Tambong J.T."/>
            <person name="Tran Thi T.V."/>
        </authorList>
    </citation>
    <scope>NUCLEOTIDE SEQUENCE [LARGE SCALE GENOMIC DNA]</scope>
    <source>
        <strain evidence="1 2">39S1MB</strain>
    </source>
</reference>
<keyword evidence="2" id="KW-1185">Reference proteome</keyword>
<dbReference type="AlphaFoldDB" id="A0A2U8PNP8"/>
<evidence type="ECO:0000313" key="2">
    <source>
        <dbReference type="Proteomes" id="UP000215884"/>
    </source>
</evidence>
<organism evidence="1 2">
    <name type="scientific">Bradyrhizobium amphicarpaeae</name>
    <dbReference type="NCBI Taxonomy" id="1404768"/>
    <lineage>
        <taxon>Bacteria</taxon>
        <taxon>Pseudomonadati</taxon>
        <taxon>Pseudomonadota</taxon>
        <taxon>Alphaproteobacteria</taxon>
        <taxon>Hyphomicrobiales</taxon>
        <taxon>Nitrobacteraceae</taxon>
        <taxon>Bradyrhizobium</taxon>
    </lineage>
</organism>
<name>A0A2U8PNP8_9BRAD</name>
<protein>
    <submittedName>
        <fullName evidence="1">Uncharacterized protein</fullName>
    </submittedName>
</protein>
<evidence type="ECO:0000313" key="1">
    <source>
        <dbReference type="EMBL" id="AWL99398.1"/>
    </source>
</evidence>
<dbReference type="EMBL" id="CP029426">
    <property type="protein sequence ID" value="AWL99398.1"/>
    <property type="molecule type" value="Genomic_DNA"/>
</dbReference>
<accession>A0A2U8PNP8</accession>